<proteinExistence type="predicted"/>
<protein>
    <submittedName>
        <fullName evidence="2">Uncharacterized protein</fullName>
    </submittedName>
</protein>
<evidence type="ECO:0000313" key="2">
    <source>
        <dbReference type="EMBL" id="BAQ56708.1"/>
    </source>
</evidence>
<keyword evidence="1" id="KW-0472">Membrane</keyword>
<sequence length="57" mass="6911">MFYVLPLFPHESLETEEPEAFWTDLFEVVFCLLFGLIFGIYVYKTKKNRIKFIKDDE</sequence>
<accession>A0A0D6A1M1</accession>
<dbReference type="Proteomes" id="UP000035709">
    <property type="component" value="Chromosome"/>
</dbReference>
<dbReference type="PATRIC" id="fig|1600.4.peg.326"/>
<evidence type="ECO:0000313" key="3">
    <source>
        <dbReference type="Proteomes" id="UP000035709"/>
    </source>
</evidence>
<gene>
    <name evidence="2" type="ORF">LBAT_0319</name>
</gene>
<reference evidence="2 3" key="1">
    <citation type="submission" date="2015-03" db="EMBL/GenBank/DDBJ databases">
        <title>Complete genome sequence of Lactobacillus acetotolerans NBRC 13120.</title>
        <authorList>
            <person name="Toh H."/>
            <person name="Morita H."/>
            <person name="Fujita N."/>
        </authorList>
    </citation>
    <scope>NUCLEOTIDE SEQUENCE [LARGE SCALE GENOMIC DNA]</scope>
    <source>
        <strain evidence="2 3">NBRC 13120</strain>
    </source>
</reference>
<dbReference type="AlphaFoldDB" id="A0A0D6A1M1"/>
<dbReference type="KEGG" id="lae:LBAT_0319"/>
<keyword evidence="1" id="KW-0812">Transmembrane</keyword>
<dbReference type="EMBL" id="AP014808">
    <property type="protein sequence ID" value="BAQ56708.1"/>
    <property type="molecule type" value="Genomic_DNA"/>
</dbReference>
<organism evidence="2 3">
    <name type="scientific">Lactobacillus acetotolerans</name>
    <dbReference type="NCBI Taxonomy" id="1600"/>
    <lineage>
        <taxon>Bacteria</taxon>
        <taxon>Bacillati</taxon>
        <taxon>Bacillota</taxon>
        <taxon>Bacilli</taxon>
        <taxon>Lactobacillales</taxon>
        <taxon>Lactobacillaceae</taxon>
        <taxon>Lactobacillus</taxon>
    </lineage>
</organism>
<evidence type="ECO:0000256" key="1">
    <source>
        <dbReference type="SAM" id="Phobius"/>
    </source>
</evidence>
<name>A0A0D6A1M1_9LACO</name>
<feature type="transmembrane region" description="Helical" evidence="1">
    <location>
        <begin position="20"/>
        <end position="43"/>
    </location>
</feature>
<dbReference type="STRING" id="1600.LBAT_0319"/>
<keyword evidence="3" id="KW-1185">Reference proteome</keyword>
<keyword evidence="1" id="KW-1133">Transmembrane helix</keyword>